<gene>
    <name evidence="1" type="ORF">J3U87_01415</name>
</gene>
<dbReference type="RefSeq" id="WP_237381234.1">
    <property type="nucleotide sequence ID" value="NZ_CP071793.1"/>
</dbReference>
<dbReference type="EMBL" id="CP071793">
    <property type="protein sequence ID" value="QTD51101.1"/>
    <property type="molecule type" value="Genomic_DNA"/>
</dbReference>
<dbReference type="KEGG" id="scor:J3U87_01415"/>
<name>A0A8A4TQ99_SULCO</name>
<keyword evidence="2" id="KW-1185">Reference proteome</keyword>
<sequence length="444" mass="51686">MNKSTNQEGIPPELADRLCIMDNAVPVEFVRSEGLETPIGKRPGPFYDDTVMIHTIHGGDVIHPSYYQDLTRIFPRSQIEKKTTEYYAVEKDWGANQVAWKLVEYLGMAGYWRVNTARAVMDFGRFPGITPPGASYQNRFAISYPFSYALDFMQKRRLLELEYDAISRTYERVTPSKVVKIAIHTYDPFNPGEEGHLTGTLRPEISILSRSASFQEQKRMPIGLFDRLYPDDLGDYTADRKLTNRLALTLQKGALGVSINFPYLMPDGCVEIRSQVWYFFNYLKKVFGERHPDTQEKRAYKMVWDLLLDTNLRSSSSESLRSFIHMYRTAPRGYEEIFHQARLAYEHISNEFHEHRQALINSFINSKHRLSTLGIEVRKDLVWRFKDKHARQPVFGPEGVRWENIKHIAKLLAEGIVEYFETDQTATRYEVSWLNRALNQDRTL</sequence>
<evidence type="ECO:0000313" key="2">
    <source>
        <dbReference type="Proteomes" id="UP000663929"/>
    </source>
</evidence>
<evidence type="ECO:0000313" key="1">
    <source>
        <dbReference type="EMBL" id="QTD51101.1"/>
    </source>
</evidence>
<organism evidence="1 2">
    <name type="scientific">Sulfidibacter corallicola</name>
    <dbReference type="NCBI Taxonomy" id="2818388"/>
    <lineage>
        <taxon>Bacteria</taxon>
        <taxon>Pseudomonadati</taxon>
        <taxon>Acidobacteriota</taxon>
        <taxon>Holophagae</taxon>
        <taxon>Acanthopleuribacterales</taxon>
        <taxon>Acanthopleuribacteraceae</taxon>
        <taxon>Sulfidibacter</taxon>
    </lineage>
</organism>
<protein>
    <submittedName>
        <fullName evidence="1">Uncharacterized protein</fullName>
    </submittedName>
</protein>
<dbReference type="Proteomes" id="UP000663929">
    <property type="component" value="Chromosome"/>
</dbReference>
<accession>A0A8A4TQ99</accession>
<proteinExistence type="predicted"/>
<dbReference type="AlphaFoldDB" id="A0A8A4TQ99"/>
<dbReference type="Gene3D" id="3.40.630.40">
    <property type="entry name" value="Zn-dependent exopeptidases"/>
    <property type="match status" value="1"/>
</dbReference>
<reference evidence="1" key="1">
    <citation type="submission" date="2021-03" db="EMBL/GenBank/DDBJ databases">
        <title>Acanthopleuribacteraceae sp. M133.</title>
        <authorList>
            <person name="Wang G."/>
        </authorList>
    </citation>
    <scope>NUCLEOTIDE SEQUENCE</scope>
    <source>
        <strain evidence="1">M133</strain>
    </source>
</reference>